<accession>A0A646KLQ3</accession>
<protein>
    <submittedName>
        <fullName evidence="3">MarR family transcriptional regulator</fullName>
    </submittedName>
</protein>
<dbReference type="GO" id="GO:0006950">
    <property type="term" value="P:response to stress"/>
    <property type="evidence" value="ECO:0007669"/>
    <property type="project" value="TreeGrafter"/>
</dbReference>
<dbReference type="InterPro" id="IPR039422">
    <property type="entry name" value="MarR/SlyA-like"/>
</dbReference>
<dbReference type="InterPro" id="IPR000835">
    <property type="entry name" value="HTH_MarR-typ"/>
</dbReference>
<gene>
    <name evidence="3" type="ORF">FF041_17270</name>
</gene>
<feature type="region of interest" description="Disordered" evidence="1">
    <location>
        <begin position="30"/>
        <end position="62"/>
    </location>
</feature>
<dbReference type="PANTHER" id="PTHR33164:SF104">
    <property type="entry name" value="TRANSCRIPTIONAL REGULATORY PROTEIN"/>
    <property type="match status" value="1"/>
</dbReference>
<name>A0A646KLQ3_STRJU</name>
<dbReference type="PROSITE" id="PS50995">
    <property type="entry name" value="HTH_MARR_2"/>
    <property type="match status" value="1"/>
</dbReference>
<dbReference type="Gene3D" id="1.10.10.10">
    <property type="entry name" value="Winged helix-like DNA-binding domain superfamily/Winged helix DNA-binding domain"/>
    <property type="match status" value="1"/>
</dbReference>
<evidence type="ECO:0000313" key="4">
    <source>
        <dbReference type="Proteomes" id="UP000419138"/>
    </source>
</evidence>
<feature type="domain" description="HTH marR-type" evidence="2">
    <location>
        <begin position="83"/>
        <end position="219"/>
    </location>
</feature>
<proteinExistence type="predicted"/>
<organism evidence="3 4">
    <name type="scientific">Streptomyces jumonjinensis</name>
    <dbReference type="NCBI Taxonomy" id="1945"/>
    <lineage>
        <taxon>Bacteria</taxon>
        <taxon>Bacillati</taxon>
        <taxon>Actinomycetota</taxon>
        <taxon>Actinomycetes</taxon>
        <taxon>Kitasatosporales</taxon>
        <taxon>Streptomycetaceae</taxon>
        <taxon>Streptomyces</taxon>
    </lineage>
</organism>
<dbReference type="OrthoDB" id="3237509at2"/>
<dbReference type="Proteomes" id="UP000419138">
    <property type="component" value="Unassembled WGS sequence"/>
</dbReference>
<dbReference type="PRINTS" id="PR00598">
    <property type="entry name" value="HTHMARR"/>
</dbReference>
<dbReference type="EMBL" id="VCLA01000140">
    <property type="protein sequence ID" value="MQT01896.1"/>
    <property type="molecule type" value="Genomic_DNA"/>
</dbReference>
<evidence type="ECO:0000256" key="1">
    <source>
        <dbReference type="SAM" id="MobiDB-lite"/>
    </source>
</evidence>
<keyword evidence="4" id="KW-1185">Reference proteome</keyword>
<dbReference type="PANTHER" id="PTHR33164">
    <property type="entry name" value="TRANSCRIPTIONAL REGULATOR, MARR FAMILY"/>
    <property type="match status" value="1"/>
</dbReference>
<dbReference type="SMART" id="SM00347">
    <property type="entry name" value="HTH_MARR"/>
    <property type="match status" value="1"/>
</dbReference>
<dbReference type="AlphaFoldDB" id="A0A646KLQ3"/>
<dbReference type="InterPro" id="IPR036388">
    <property type="entry name" value="WH-like_DNA-bd_sf"/>
</dbReference>
<comment type="caution">
    <text evidence="3">The sequence shown here is derived from an EMBL/GenBank/DDBJ whole genome shotgun (WGS) entry which is preliminary data.</text>
</comment>
<dbReference type="GO" id="GO:0003700">
    <property type="term" value="F:DNA-binding transcription factor activity"/>
    <property type="evidence" value="ECO:0007669"/>
    <property type="project" value="InterPro"/>
</dbReference>
<reference evidence="3 4" key="1">
    <citation type="submission" date="2019-05" db="EMBL/GenBank/DDBJ databases">
        <title>Comparative genomics and metabolomics analyses of clavulanic acid producing Streptomyces species provides insight into specialized metabolism and evolution of beta-lactam biosynthetic gene clusters.</title>
        <authorList>
            <person name="Moore M.A."/>
            <person name="Cruz-Morales P."/>
            <person name="Barona Gomez F."/>
            <person name="Kapil T."/>
        </authorList>
    </citation>
    <scope>NUCLEOTIDE SEQUENCE [LARGE SCALE GENOMIC DNA]</scope>
    <source>
        <strain evidence="3 4">NRRL 5741</strain>
    </source>
</reference>
<dbReference type="InterPro" id="IPR036390">
    <property type="entry name" value="WH_DNA-bd_sf"/>
</dbReference>
<evidence type="ECO:0000259" key="2">
    <source>
        <dbReference type="PROSITE" id="PS50995"/>
    </source>
</evidence>
<dbReference type="Pfam" id="PF12802">
    <property type="entry name" value="MarR_2"/>
    <property type="match status" value="1"/>
</dbReference>
<evidence type="ECO:0000313" key="3">
    <source>
        <dbReference type="EMBL" id="MQT01896.1"/>
    </source>
</evidence>
<dbReference type="SUPFAM" id="SSF46785">
    <property type="entry name" value="Winged helix' DNA-binding domain"/>
    <property type="match status" value="1"/>
</dbReference>
<feature type="compositionally biased region" description="Low complexity" evidence="1">
    <location>
        <begin position="34"/>
        <end position="50"/>
    </location>
</feature>
<sequence>MRSSLLISYLVASRLLESCLLADNPWRTDTGAVTPSHDSTPPASPAATDPQGSPNPGPGAARDAVDAIVDQWTAVRPDLDTAPMAVYGRIYRIARVMGDLMEKEYRRFGLTRGEFDVVATLRRSGEPYTLSPRELSATLMLTTGGMTGRLDKLEKAGLLVRSPDPDDRRGLRVTLTGQGLELADQAVAAGLAVQRQVFGSVLDERQGEQLGDLLRLLMTAHRA</sequence>